<evidence type="ECO:0000259" key="7">
    <source>
        <dbReference type="Pfam" id="PF00384"/>
    </source>
</evidence>
<protein>
    <submittedName>
        <fullName evidence="9">Molybdopterin oxidoreductase</fullName>
    </submittedName>
</protein>
<keyword evidence="6" id="KW-0560">Oxidoreductase</keyword>
<dbReference type="Pfam" id="PF00384">
    <property type="entry name" value="Molybdopterin"/>
    <property type="match status" value="1"/>
</dbReference>
<dbReference type="Gene3D" id="3.40.228.10">
    <property type="entry name" value="Dimethylsulfoxide Reductase, domain 2"/>
    <property type="match status" value="1"/>
</dbReference>
<evidence type="ECO:0000256" key="5">
    <source>
        <dbReference type="ARBA" id="ARBA00022729"/>
    </source>
</evidence>
<dbReference type="GO" id="GO:0051539">
    <property type="term" value="F:4 iron, 4 sulfur cluster binding"/>
    <property type="evidence" value="ECO:0007669"/>
    <property type="project" value="UniProtKB-KW"/>
</dbReference>
<dbReference type="GO" id="GO:0043546">
    <property type="term" value="F:molybdopterin cofactor binding"/>
    <property type="evidence" value="ECO:0007669"/>
    <property type="project" value="InterPro"/>
</dbReference>
<dbReference type="GO" id="GO:0046872">
    <property type="term" value="F:metal ion binding"/>
    <property type="evidence" value="ECO:0007669"/>
    <property type="project" value="UniProtKB-KW"/>
</dbReference>
<dbReference type="PANTHER" id="PTHR43742:SF9">
    <property type="entry name" value="TETRATHIONATE REDUCTASE SUBUNIT A"/>
    <property type="match status" value="1"/>
</dbReference>
<feature type="domain" description="Molybdopterin oxidoreductase" evidence="7">
    <location>
        <begin position="60"/>
        <end position="617"/>
    </location>
</feature>
<gene>
    <name evidence="9" type="ORF">A2W18_00680</name>
</gene>
<dbReference type="Pfam" id="PF01568">
    <property type="entry name" value="Molydop_binding"/>
    <property type="match status" value="1"/>
</dbReference>
<dbReference type="Gene3D" id="2.20.25.90">
    <property type="entry name" value="ADC-like domains"/>
    <property type="match status" value="1"/>
</dbReference>
<evidence type="ECO:0000259" key="8">
    <source>
        <dbReference type="Pfam" id="PF01568"/>
    </source>
</evidence>
<keyword evidence="4" id="KW-0479">Metal-binding</keyword>
<dbReference type="InterPro" id="IPR050612">
    <property type="entry name" value="Prok_Mopterin_Oxidored"/>
</dbReference>
<evidence type="ECO:0000313" key="10">
    <source>
        <dbReference type="Proteomes" id="UP000179076"/>
    </source>
</evidence>
<evidence type="ECO:0000256" key="3">
    <source>
        <dbReference type="ARBA" id="ARBA00022505"/>
    </source>
</evidence>
<dbReference type="GO" id="GO:0016491">
    <property type="term" value="F:oxidoreductase activity"/>
    <property type="evidence" value="ECO:0007669"/>
    <property type="project" value="UniProtKB-KW"/>
</dbReference>
<evidence type="ECO:0000256" key="4">
    <source>
        <dbReference type="ARBA" id="ARBA00022723"/>
    </source>
</evidence>
<evidence type="ECO:0000256" key="1">
    <source>
        <dbReference type="ARBA" id="ARBA00010312"/>
    </source>
</evidence>
<reference evidence="9 10" key="1">
    <citation type="journal article" date="2016" name="Nat. Commun.">
        <title>Thousands of microbial genomes shed light on interconnected biogeochemical processes in an aquifer system.</title>
        <authorList>
            <person name="Anantharaman K."/>
            <person name="Brown C.T."/>
            <person name="Hug L.A."/>
            <person name="Sharon I."/>
            <person name="Castelle C.J."/>
            <person name="Probst A.J."/>
            <person name="Thomas B.C."/>
            <person name="Singh A."/>
            <person name="Wilkins M.J."/>
            <person name="Karaoz U."/>
            <person name="Brodie E.L."/>
            <person name="Williams K.H."/>
            <person name="Hubbard S.S."/>
            <person name="Banfield J.F."/>
        </authorList>
    </citation>
    <scope>NUCLEOTIDE SEQUENCE [LARGE SCALE GENOMIC DNA]</scope>
</reference>
<dbReference type="Gene3D" id="2.40.40.20">
    <property type="match status" value="1"/>
</dbReference>
<dbReference type="Proteomes" id="UP000179076">
    <property type="component" value="Unassembled WGS sequence"/>
</dbReference>
<dbReference type="InterPro" id="IPR006656">
    <property type="entry name" value="Mopterin_OxRdtase"/>
</dbReference>
<dbReference type="InterPro" id="IPR009010">
    <property type="entry name" value="Asp_de-COase-like_dom_sf"/>
</dbReference>
<comment type="caution">
    <text evidence="9">The sequence shown here is derived from an EMBL/GenBank/DDBJ whole genome shotgun (WGS) entry which is preliminary data.</text>
</comment>
<name>A0A1F6V4V8_9PROT</name>
<evidence type="ECO:0000256" key="6">
    <source>
        <dbReference type="ARBA" id="ARBA00023002"/>
    </source>
</evidence>
<keyword evidence="2" id="KW-0004">4Fe-4S</keyword>
<dbReference type="AlphaFoldDB" id="A0A1F6V4V8"/>
<dbReference type="PANTHER" id="PTHR43742">
    <property type="entry name" value="TRIMETHYLAMINE-N-OXIDE REDUCTASE"/>
    <property type="match status" value="1"/>
</dbReference>
<dbReference type="Gene3D" id="3.40.50.740">
    <property type="match status" value="2"/>
</dbReference>
<sequence>MLPVYCNQCVAGPDLMRVEVEDGVATRIESNYRISEAHPGGGRVCVKAYGLIQKTYNPNRIKQPMKRTNPEKGRAHDPGFVPISWDEALDLVAEKLRAIRARGLRDESGYPRLAFTSGGGGTPIQYMGSWPAFMSAWGTLDQGYGSGQGLKCYHSEHLYGELWHRAFIVAPDTPYCNYIINCGNNVEASGGVAGIWRQADARVRGLKRVQVEPHLSVSGAVSAQWVPIKPKTDAAFLYALIHRILIEREWRAVCDVPFLTNMTNAPYLVGPHGYYLRDPQTLKPLVWDTADHRAKPYSDNVAAPAMEGGVIASGVEIGADEERWEHERVEVKPAFQLLLDHLRPYSPEWAEHECEISAPTMRQIADEYIAHAGVGQTIDIEGQTLPLRPVAVMLGKTVTNGWGGYAACWARTMLATIVGALEVPGGILGTMVKLNRPADSRHKSVLPTNDGIMDFPFNETSKDGWQRKPDIRNAYRTLVPLAAHSPWSPALGPAHLPWLFQHKPPAHLPRTTKPDVWICYRTNPAISALDAPEVARDIAEFPFTVAFAYTLDETNYMADVLLPDATDLESLQIMKIGTTKTTEQYWKHEGWAVRQPVGDPVVDCRDMTDISTELAKRIGMLHEYNEAINRGAALCKLSGDDFDYRLDADVAHGRDAIWDAIAKAASHDLSNGKEIHGIDWFKENGYMLRPYSQLGWYLYPTVKQQGLRFELPYQERILRHGTQLARRLHEIGIEWWDKQLKEYEPLPSYEPYPDIWINYAKEVGRDPSEFPFWALTARSMQYAWGANVGIPMINEVAQNIAGHKGVIINRRRAHALGIAEGDPVVIESVVGTTQGYAVLREGIRPDTVLMIGQFDHWATPYAKDLKLPSLNSLSAMALSLTDSTGSSADIARVSVRKGEGPRRPA</sequence>
<feature type="domain" description="Molybdopterin dinucleotide-binding" evidence="8">
    <location>
        <begin position="802"/>
        <end position="856"/>
    </location>
</feature>
<keyword evidence="2" id="KW-0408">Iron</keyword>
<dbReference type="InterPro" id="IPR006657">
    <property type="entry name" value="MoPterin_dinucl-bd_dom"/>
</dbReference>
<evidence type="ECO:0000256" key="2">
    <source>
        <dbReference type="ARBA" id="ARBA00022485"/>
    </source>
</evidence>
<keyword evidence="5" id="KW-0732">Signal</keyword>
<proteinExistence type="inferred from homology"/>
<evidence type="ECO:0000313" key="9">
    <source>
        <dbReference type="EMBL" id="OGI64801.1"/>
    </source>
</evidence>
<accession>A0A1F6V4V8</accession>
<dbReference type="EMBL" id="MFSP01000120">
    <property type="protein sequence ID" value="OGI64801.1"/>
    <property type="molecule type" value="Genomic_DNA"/>
</dbReference>
<keyword evidence="3" id="KW-0500">Molybdenum</keyword>
<keyword evidence="2" id="KW-0411">Iron-sulfur</keyword>
<organism evidence="9 10">
    <name type="scientific">Candidatus Muproteobacteria bacterium RBG_16_60_9</name>
    <dbReference type="NCBI Taxonomy" id="1817755"/>
    <lineage>
        <taxon>Bacteria</taxon>
        <taxon>Pseudomonadati</taxon>
        <taxon>Pseudomonadota</taxon>
        <taxon>Candidatus Muproteobacteria</taxon>
    </lineage>
</organism>
<comment type="similarity">
    <text evidence="1">Belongs to the prokaryotic molybdopterin-containing oxidoreductase family.</text>
</comment>
<dbReference type="SUPFAM" id="SSF53706">
    <property type="entry name" value="Formate dehydrogenase/DMSO reductase, domains 1-3"/>
    <property type="match status" value="1"/>
</dbReference>
<dbReference type="SUPFAM" id="SSF50692">
    <property type="entry name" value="ADC-like"/>
    <property type="match status" value="1"/>
</dbReference>